<feature type="region of interest" description="Disordered" evidence="1">
    <location>
        <begin position="772"/>
        <end position="817"/>
    </location>
</feature>
<feature type="region of interest" description="Disordered" evidence="1">
    <location>
        <begin position="850"/>
        <end position="903"/>
    </location>
</feature>
<feature type="transmembrane region" description="Helical" evidence="2">
    <location>
        <begin position="62"/>
        <end position="89"/>
    </location>
</feature>
<dbReference type="InterPro" id="IPR036779">
    <property type="entry name" value="LysM_dom_sf"/>
</dbReference>
<dbReference type="Gene3D" id="3.10.350.10">
    <property type="entry name" value="LysM domain"/>
    <property type="match status" value="2"/>
</dbReference>
<evidence type="ECO:0000259" key="3">
    <source>
        <dbReference type="SMART" id="SM01043"/>
    </source>
</evidence>
<dbReference type="PANTHER" id="PTHR34700">
    <property type="entry name" value="POTASSIUM BINDING PROTEIN KBP"/>
    <property type="match status" value="1"/>
</dbReference>
<protein>
    <submittedName>
        <fullName evidence="4">LysM peptidoglycan-binding domain-containing protein</fullName>
    </submittedName>
</protein>
<evidence type="ECO:0000313" key="4">
    <source>
        <dbReference type="EMBL" id="MDU9001770.1"/>
    </source>
</evidence>
<dbReference type="RefSeq" id="WP_316738703.1">
    <property type="nucleotide sequence ID" value="NZ_JARAKF010000006.1"/>
</dbReference>
<dbReference type="InterPro" id="IPR052196">
    <property type="entry name" value="Bact_Kbp"/>
</dbReference>
<dbReference type="PANTHER" id="PTHR34700:SF4">
    <property type="entry name" value="PHAGE-LIKE ELEMENT PBSX PROTEIN XKDP"/>
    <property type="match status" value="1"/>
</dbReference>
<evidence type="ECO:0000313" key="5">
    <source>
        <dbReference type="Proteomes" id="UP001257627"/>
    </source>
</evidence>
<dbReference type="SMART" id="SM01043">
    <property type="entry name" value="BTAD"/>
    <property type="match status" value="1"/>
</dbReference>
<feature type="domain" description="Bacterial transcriptional activator" evidence="3">
    <location>
        <begin position="994"/>
        <end position="1135"/>
    </location>
</feature>
<keyword evidence="2" id="KW-0472">Membrane</keyword>
<feature type="compositionally biased region" description="Polar residues" evidence="1">
    <location>
        <begin position="804"/>
        <end position="815"/>
    </location>
</feature>
<dbReference type="InterPro" id="IPR005158">
    <property type="entry name" value="BTAD"/>
</dbReference>
<proteinExistence type="predicted"/>
<dbReference type="Proteomes" id="UP001257627">
    <property type="component" value="Unassembled WGS sequence"/>
</dbReference>
<feature type="compositionally biased region" description="Pro residues" evidence="1">
    <location>
        <begin position="369"/>
        <end position="383"/>
    </location>
</feature>
<keyword evidence="2" id="KW-0812">Transmembrane</keyword>
<keyword evidence="5" id="KW-1185">Reference proteome</keyword>
<feature type="transmembrane region" description="Helical" evidence="2">
    <location>
        <begin position="109"/>
        <end position="128"/>
    </location>
</feature>
<feature type="region of interest" description="Disordered" evidence="1">
    <location>
        <begin position="311"/>
        <end position="440"/>
    </location>
</feature>
<feature type="compositionally biased region" description="Basic and acidic residues" evidence="1">
    <location>
        <begin position="781"/>
        <end position="791"/>
    </location>
</feature>
<feature type="compositionally biased region" description="Basic and acidic residues" evidence="1">
    <location>
        <begin position="892"/>
        <end position="901"/>
    </location>
</feature>
<feature type="compositionally biased region" description="Basic and acidic residues" evidence="1">
    <location>
        <begin position="316"/>
        <end position="331"/>
    </location>
</feature>
<sequence>MRTTPAPAAARRSLTVLRAVLSLLVLAAAVAGLPLLLGWATPVVWAASHDDLAHLLDRQDTGGAFLLLLIAVGWAGWTQFTFCALRELFAQLRGRTWHAPRGLGASHRAAAVLIGSILVLLPTGSALATPASAIPAQSAPRLPQQAAHASTPDHAAAASSQKAGSGSTYTVQDSRPAESLWSIAERQLGDGERWREIAVLNEGRTMADGQVFKANSFLQPGWQLEMPGAAGPAGGARTQLADGAEAAVGESEHVVTVRSGDYLSKIAEEELGDGNQWPELFEASRGKPQPDGLPTISDPDVVYAGQQVTVPGAHPQQHDSSQDSEHGDEGSSQKPAPPATQKPGGEQKPGGNTGDAQGPAPGHTTAPAPESPAPSTPTSPPTGQPGQEQGAPSTTASATPWPSISASPSATSPPASDEPSGSAASSPAAASEAPASAPTGSPLNLRTVLGAGALLAAAVTGALALRRTLQRRRRRPGEKIAIAPETSTAEAQLAAAAEPGGATRLDAALRTLAHQQPVEGDAAPLPQLRAARIGARALEVLPEDLAQEPQAPFISGQGGWWVLPADAVLLDEEAAREVLAPYPALVTIGSTKAGDLLLLNLAQVPAVLLDGNPVHITEVCTSLALELGMSPWASDVEVVTIGFGEDLPQLLPTARIAHMRQAAHALRDLSERLLEAHQMPETSHQPYLLLCASVLDADLAWEFADVIDKAGTVPVTLVAPASTAAAHFPEAEILNASLVEPQQLDYAGAEITVQLLEHAAYLQITTALKVSGQPSHPAEGPWKDVPDEPDSRQQPQRLAPEGSTAPTSDAATRPSTVEAADVSAGVFPALLAASTDPAALRLLPTAEAPAAAAAAEEDSGTETTTAPVSAAPETDGGENPGEEGTAQEVEESEAHDLHAPEIRVLGPVEVTGVDTTGHGPRIAQLAALLHFRPGRSADILCADMDPVSPWSASTLNARLQGLRRSLGSDPAGNPYVPRRSSGDDPYRLSPGVRCDWTRFLQLAERALPLGPAGLPDLERALALVRGRPFGGRPLPWAEPYQQEMITRIIDVTHTVATYRTPAGPHHDLSAARQAVAAGLDIDDTAELLYRDWLRIEYAAGNRQGLHTAITRVQQVNRALDCSLEIETEQLINDLLSTTDRQAPAQ</sequence>
<feature type="region of interest" description="Disordered" evidence="1">
    <location>
        <begin position="138"/>
        <end position="173"/>
    </location>
</feature>
<feature type="compositionally biased region" description="Low complexity" evidence="1">
    <location>
        <begin position="356"/>
        <end position="368"/>
    </location>
</feature>
<feature type="region of interest" description="Disordered" evidence="1">
    <location>
        <begin position="274"/>
        <end position="299"/>
    </location>
</feature>
<feature type="compositionally biased region" description="Low complexity" evidence="1">
    <location>
        <begin position="146"/>
        <end position="167"/>
    </location>
</feature>
<name>A0ABU3V6I1_9ACTN</name>
<organism evidence="4 5">
    <name type="scientific">Streptomyces mirabilis</name>
    <dbReference type="NCBI Taxonomy" id="68239"/>
    <lineage>
        <taxon>Bacteria</taxon>
        <taxon>Bacillati</taxon>
        <taxon>Actinomycetota</taxon>
        <taxon>Actinomycetes</taxon>
        <taxon>Kitasatosporales</taxon>
        <taxon>Streptomycetaceae</taxon>
        <taxon>Streptomyces</taxon>
    </lineage>
</organism>
<keyword evidence="2" id="KW-1133">Transmembrane helix</keyword>
<gene>
    <name evidence="4" type="ORF">PU648_58160</name>
</gene>
<evidence type="ECO:0000256" key="2">
    <source>
        <dbReference type="SAM" id="Phobius"/>
    </source>
</evidence>
<dbReference type="EMBL" id="JARAKF010000006">
    <property type="protein sequence ID" value="MDU9001770.1"/>
    <property type="molecule type" value="Genomic_DNA"/>
</dbReference>
<feature type="compositionally biased region" description="Low complexity" evidence="1">
    <location>
        <begin position="384"/>
        <end position="440"/>
    </location>
</feature>
<evidence type="ECO:0000256" key="1">
    <source>
        <dbReference type="SAM" id="MobiDB-lite"/>
    </source>
</evidence>
<comment type="caution">
    <text evidence="4">The sequence shown here is derived from an EMBL/GenBank/DDBJ whole genome shotgun (WGS) entry which is preliminary data.</text>
</comment>
<accession>A0ABU3V6I1</accession>
<feature type="region of interest" description="Disordered" evidence="1">
    <location>
        <begin position="964"/>
        <end position="984"/>
    </location>
</feature>
<reference evidence="4 5" key="1">
    <citation type="submission" date="2023-02" db="EMBL/GenBank/DDBJ databases">
        <authorList>
            <person name="Maleckis M."/>
        </authorList>
    </citation>
    <scope>NUCLEOTIDE SEQUENCE [LARGE SCALE GENOMIC DNA]</scope>
    <source>
        <strain evidence="4 5">P8-A2</strain>
    </source>
</reference>